<accession>A0A7S7RC24</accession>
<keyword evidence="1" id="KW-0472">Membrane</keyword>
<dbReference type="AlphaFoldDB" id="A0A7S7RC24"/>
<reference evidence="3" key="2">
    <citation type="journal article" date="2019" name="Int. J. Syst. Evol. Microbiol.">
        <title>Anaerobacillus isosaccharinicus sp. nov., an alkaliphilic bacterium which degrades isosaccharinic acid.</title>
        <authorList>
            <person name="Bassil N.M."/>
            <person name="Lloyd J.R."/>
        </authorList>
    </citation>
    <scope>NUCLEOTIDE SEQUENCE [LARGE SCALE GENOMIC DNA]</scope>
    <source>
        <strain evidence="3">NB2006</strain>
    </source>
</reference>
<gene>
    <name evidence="3" type="ORF">AWH56_002090</name>
</gene>
<evidence type="ECO:0000256" key="1">
    <source>
        <dbReference type="SAM" id="Phobius"/>
    </source>
</evidence>
<reference evidence="3" key="3">
    <citation type="submission" date="2020-10" db="EMBL/GenBank/DDBJ databases">
        <authorList>
            <person name="Bassil N.M."/>
            <person name="Lloyd J.R."/>
        </authorList>
    </citation>
    <scope>NUCLEOTIDE SEQUENCE</scope>
    <source>
        <strain evidence="3">NB2006</strain>
    </source>
</reference>
<evidence type="ECO:0000259" key="2">
    <source>
        <dbReference type="Pfam" id="PF05598"/>
    </source>
</evidence>
<name>A0A7S7RC24_9BACI</name>
<keyword evidence="1" id="KW-1133">Transmembrane helix</keyword>
<dbReference type="EMBL" id="CP063356">
    <property type="protein sequence ID" value="QOY36501.1"/>
    <property type="molecule type" value="Genomic_DNA"/>
</dbReference>
<feature type="domain" description="Transposase InsH N-terminal" evidence="2">
    <location>
        <begin position="9"/>
        <end position="51"/>
    </location>
</feature>
<dbReference type="InterPro" id="IPR008490">
    <property type="entry name" value="Transposase_InsH_N"/>
</dbReference>
<evidence type="ECO:0000313" key="3">
    <source>
        <dbReference type="EMBL" id="QOY36501.1"/>
    </source>
</evidence>
<dbReference type="Pfam" id="PF05598">
    <property type="entry name" value="DUF772"/>
    <property type="match status" value="1"/>
</dbReference>
<organism evidence="3">
    <name type="scientific">Anaerobacillus isosaccharinicus</name>
    <dbReference type="NCBI Taxonomy" id="1532552"/>
    <lineage>
        <taxon>Bacteria</taxon>
        <taxon>Bacillati</taxon>
        <taxon>Bacillota</taxon>
        <taxon>Bacilli</taxon>
        <taxon>Bacillales</taxon>
        <taxon>Bacillaceae</taxon>
        <taxon>Anaerobacillus</taxon>
    </lineage>
</organism>
<protein>
    <submittedName>
        <fullName evidence="3">Transposase</fullName>
    </submittedName>
</protein>
<sequence length="83" mass="9942">MKTLRSPSSTNLNYYFELLFLQTLYDLSDERMIKKEAQVNLAYKWFIELTLKIFYLTRLSLVITATRIYHLAMFSLNAKDFTM</sequence>
<keyword evidence="1" id="KW-0812">Transmembrane</keyword>
<feature type="transmembrane region" description="Helical" evidence="1">
    <location>
        <begin position="49"/>
        <end position="69"/>
    </location>
</feature>
<reference evidence="3" key="1">
    <citation type="journal article" date="2017" name="Genome Announc.">
        <title>Draft Genome Sequences of Four Alkaliphilic Bacteria Belonging to the Anaerobacillus Genus.</title>
        <authorList>
            <person name="Bassil N.M."/>
            <person name="Lloyd J.R."/>
        </authorList>
    </citation>
    <scope>NUCLEOTIDE SEQUENCE [LARGE SCALE GENOMIC DNA]</scope>
    <source>
        <strain evidence="3">NB2006</strain>
    </source>
</reference>
<proteinExistence type="predicted"/>